<dbReference type="Gene3D" id="3.40.630.30">
    <property type="match status" value="1"/>
</dbReference>
<reference evidence="3" key="1">
    <citation type="submission" date="2023-07" db="EMBL/GenBank/DDBJ databases">
        <title>Chryseobacterium sp. strain PBS4-4 Genome sequencing and assembly.</title>
        <authorList>
            <person name="Jung Y."/>
        </authorList>
    </citation>
    <scope>NUCLEOTIDE SEQUENCE [LARGE SCALE GENOMIC DNA]</scope>
    <source>
        <strain evidence="3">PBS4-4</strain>
    </source>
</reference>
<name>A0ABT2WB90_9FLAO</name>
<keyword evidence="3" id="KW-1185">Reference proteome</keyword>
<dbReference type="Pfam" id="PF13302">
    <property type="entry name" value="Acetyltransf_3"/>
    <property type="match status" value="1"/>
</dbReference>
<dbReference type="EMBL" id="JAOTEM010000004">
    <property type="protein sequence ID" value="MCU7618709.1"/>
    <property type="molecule type" value="Genomic_DNA"/>
</dbReference>
<evidence type="ECO:0000313" key="2">
    <source>
        <dbReference type="EMBL" id="MCU7618709.1"/>
    </source>
</evidence>
<dbReference type="PANTHER" id="PTHR43415:SF3">
    <property type="entry name" value="GNAT-FAMILY ACETYLTRANSFERASE"/>
    <property type="match status" value="1"/>
</dbReference>
<organism evidence="2 3">
    <name type="scientific">Chryseobacterium edaphi</name>
    <dbReference type="NCBI Taxonomy" id="2976532"/>
    <lineage>
        <taxon>Bacteria</taxon>
        <taxon>Pseudomonadati</taxon>
        <taxon>Bacteroidota</taxon>
        <taxon>Flavobacteriia</taxon>
        <taxon>Flavobacteriales</taxon>
        <taxon>Weeksellaceae</taxon>
        <taxon>Chryseobacterium group</taxon>
        <taxon>Chryseobacterium</taxon>
    </lineage>
</organism>
<dbReference type="CDD" id="cd04301">
    <property type="entry name" value="NAT_SF"/>
    <property type="match status" value="1"/>
</dbReference>
<protein>
    <submittedName>
        <fullName evidence="2">GNAT family N-acetyltransferase</fullName>
    </submittedName>
</protein>
<sequence length="182" mass="21295">MEISIFFRAFELGDAEFVSDLRKINEFENLIGGNKRFVSSSRDQKWIESLIYNDYQDKFYLAVCEKESKNIIGYTSVSDIDHINKACFWSGIKIHPDFNGKGYGTQVVLLILKFIFEELNMERCTGQCLEEHIVAKKLMEKVGFQVEALQRHSVFKNGKYHNQFILSILKDEYPLIKEKFNI</sequence>
<dbReference type="Proteomes" id="UP001208649">
    <property type="component" value="Unassembled WGS sequence"/>
</dbReference>
<accession>A0ABT2WB90</accession>
<dbReference type="SUPFAM" id="SSF55729">
    <property type="entry name" value="Acyl-CoA N-acyltransferases (Nat)"/>
    <property type="match status" value="1"/>
</dbReference>
<dbReference type="PROSITE" id="PS51186">
    <property type="entry name" value="GNAT"/>
    <property type="match status" value="1"/>
</dbReference>
<feature type="domain" description="N-acetyltransferase" evidence="1">
    <location>
        <begin position="5"/>
        <end position="171"/>
    </location>
</feature>
<dbReference type="PANTHER" id="PTHR43415">
    <property type="entry name" value="SPERMIDINE N(1)-ACETYLTRANSFERASE"/>
    <property type="match status" value="1"/>
</dbReference>
<dbReference type="InterPro" id="IPR016181">
    <property type="entry name" value="Acyl_CoA_acyltransferase"/>
</dbReference>
<gene>
    <name evidence="2" type="ORF">NZ698_16050</name>
</gene>
<proteinExistence type="predicted"/>
<comment type="caution">
    <text evidence="2">The sequence shown here is derived from an EMBL/GenBank/DDBJ whole genome shotgun (WGS) entry which is preliminary data.</text>
</comment>
<dbReference type="InterPro" id="IPR000182">
    <property type="entry name" value="GNAT_dom"/>
</dbReference>
<evidence type="ECO:0000259" key="1">
    <source>
        <dbReference type="PROSITE" id="PS51186"/>
    </source>
</evidence>
<evidence type="ECO:0000313" key="3">
    <source>
        <dbReference type="Proteomes" id="UP001208649"/>
    </source>
</evidence>
<dbReference type="RefSeq" id="WP_263004215.1">
    <property type="nucleotide sequence ID" value="NZ_JAOTEM010000004.1"/>
</dbReference>